<dbReference type="Proteomes" id="UP000299102">
    <property type="component" value="Unassembled WGS sequence"/>
</dbReference>
<feature type="region of interest" description="Disordered" evidence="1">
    <location>
        <begin position="107"/>
        <end position="131"/>
    </location>
</feature>
<evidence type="ECO:0000313" key="3">
    <source>
        <dbReference type="Proteomes" id="UP000299102"/>
    </source>
</evidence>
<organism evidence="2 3">
    <name type="scientific">Eumeta variegata</name>
    <name type="common">Bagworm moth</name>
    <name type="synonym">Eumeta japonica</name>
    <dbReference type="NCBI Taxonomy" id="151549"/>
    <lineage>
        <taxon>Eukaryota</taxon>
        <taxon>Metazoa</taxon>
        <taxon>Ecdysozoa</taxon>
        <taxon>Arthropoda</taxon>
        <taxon>Hexapoda</taxon>
        <taxon>Insecta</taxon>
        <taxon>Pterygota</taxon>
        <taxon>Neoptera</taxon>
        <taxon>Endopterygota</taxon>
        <taxon>Lepidoptera</taxon>
        <taxon>Glossata</taxon>
        <taxon>Ditrysia</taxon>
        <taxon>Tineoidea</taxon>
        <taxon>Psychidae</taxon>
        <taxon>Oiketicinae</taxon>
        <taxon>Eumeta</taxon>
    </lineage>
</organism>
<accession>A0A4C1YIW6</accession>
<protein>
    <submittedName>
        <fullName evidence="2">Uncharacterized protein</fullName>
    </submittedName>
</protein>
<keyword evidence="3" id="KW-1185">Reference proteome</keyword>
<sequence length="385" mass="43435">MVRLLVGEELRYREYIRNNLSSPPRPLRRARLAGEKRRARRHLQRRTRAAPLFDEVWKEMRFIGSAFKFRDGAFKPMRRELPLTSLRTSAVEIRQFLCEPYTDGSLRNTRPTGARRIQTSARARARARPRDGGWHEAPLEIAAGENTLINGQLKRRRHHAHAPLAVRSTAARKTCSLLSHSRACPWRETKSPSIQRITHLQWFITVFYQHLCTARAPSGAVNFLGRKSHRPRCGGRRGCVAQHTNAAGGAAAYHKITGHRDHPVTNPGKFSKISNIDDKKPLSVSPPFVKYFITHFACGCAGVDAELIPSSFVTNDHVFNEDPDLGHALNFNSDFDLVLTLESDFGLTLARDPSLKFNSDSDITLDSDSAFDSNPIKFFRGNAYS</sequence>
<reference evidence="2 3" key="1">
    <citation type="journal article" date="2019" name="Commun. Biol.">
        <title>The bagworm genome reveals a unique fibroin gene that provides high tensile strength.</title>
        <authorList>
            <person name="Kono N."/>
            <person name="Nakamura H."/>
            <person name="Ohtoshi R."/>
            <person name="Tomita M."/>
            <person name="Numata K."/>
            <person name="Arakawa K."/>
        </authorList>
    </citation>
    <scope>NUCLEOTIDE SEQUENCE [LARGE SCALE GENOMIC DNA]</scope>
</reference>
<proteinExistence type="predicted"/>
<gene>
    <name evidence="2" type="ORF">EVAR_52866_1</name>
</gene>
<name>A0A4C1YIW6_EUMVA</name>
<evidence type="ECO:0000313" key="2">
    <source>
        <dbReference type="EMBL" id="GBP76126.1"/>
    </source>
</evidence>
<evidence type="ECO:0000256" key="1">
    <source>
        <dbReference type="SAM" id="MobiDB-lite"/>
    </source>
</evidence>
<dbReference type="EMBL" id="BGZK01001277">
    <property type="protein sequence ID" value="GBP76126.1"/>
    <property type="molecule type" value="Genomic_DNA"/>
</dbReference>
<dbReference type="AlphaFoldDB" id="A0A4C1YIW6"/>
<comment type="caution">
    <text evidence="2">The sequence shown here is derived from an EMBL/GenBank/DDBJ whole genome shotgun (WGS) entry which is preliminary data.</text>
</comment>